<dbReference type="Proteomes" id="UP000000496">
    <property type="component" value="Chromosome gsn.131"/>
</dbReference>
<dbReference type="Pfam" id="PF00561">
    <property type="entry name" value="Abhydrolase_1"/>
    <property type="match status" value="1"/>
</dbReference>
<evidence type="ECO:0000313" key="4">
    <source>
        <dbReference type="Proteomes" id="UP000000496"/>
    </source>
</evidence>
<feature type="signal peptide" evidence="1">
    <location>
        <begin position="1"/>
        <end position="18"/>
    </location>
</feature>
<dbReference type="GO" id="GO:0004806">
    <property type="term" value="F:triacylglycerol lipase activity"/>
    <property type="evidence" value="ECO:0007669"/>
    <property type="project" value="TreeGrafter"/>
</dbReference>
<reference evidence="3 4" key="2">
    <citation type="journal article" date="2011" name="Mol. Biol. Evol.">
        <title>Unity in variety--the pan-genome of the Chlamydiae.</title>
        <authorList>
            <person name="Collingro A."/>
            <person name="Tischler P."/>
            <person name="Weinmaier T."/>
            <person name="Penz T."/>
            <person name="Heinz E."/>
            <person name="Brunham R.C."/>
            <person name="Read T.D."/>
            <person name="Bavoil P.M."/>
            <person name="Sachse K."/>
            <person name="Kahane S."/>
            <person name="Friedman M.G."/>
            <person name="Rattei T."/>
            <person name="Myers G.S."/>
            <person name="Horn M."/>
        </authorList>
    </citation>
    <scope>NUCLEOTIDE SEQUENCE [LARGE SCALE GENOMIC DNA]</scope>
    <source>
        <strain evidence="4">ATCC VR-1471 / Z</strain>
    </source>
</reference>
<dbReference type="EMBL" id="FR872582">
    <property type="protein sequence ID" value="CCB89443.1"/>
    <property type="molecule type" value="Genomic_DNA"/>
</dbReference>
<evidence type="ECO:0000259" key="2">
    <source>
        <dbReference type="Pfam" id="PF00561"/>
    </source>
</evidence>
<protein>
    <recommendedName>
        <fullName evidence="2">AB hydrolase-1 domain-containing protein</fullName>
    </recommendedName>
</protein>
<name>F8L9C1_SIMNZ</name>
<keyword evidence="1" id="KW-0732">Signal</keyword>
<dbReference type="SUPFAM" id="SSF53474">
    <property type="entry name" value="alpha/beta-Hydrolases"/>
    <property type="match status" value="1"/>
</dbReference>
<dbReference type="InterPro" id="IPR000073">
    <property type="entry name" value="AB_hydrolase_1"/>
</dbReference>
<dbReference type="GO" id="GO:0046503">
    <property type="term" value="P:glycerolipid catabolic process"/>
    <property type="evidence" value="ECO:0007669"/>
    <property type="project" value="TreeGrafter"/>
</dbReference>
<evidence type="ECO:0000256" key="1">
    <source>
        <dbReference type="SAM" id="SignalP"/>
    </source>
</evidence>
<organism evidence="3 4">
    <name type="scientific">Simkania negevensis (strain ATCC VR-1471 / DSM 27360 / Z)</name>
    <dbReference type="NCBI Taxonomy" id="331113"/>
    <lineage>
        <taxon>Bacteria</taxon>
        <taxon>Pseudomonadati</taxon>
        <taxon>Chlamydiota</taxon>
        <taxon>Chlamydiia</taxon>
        <taxon>Parachlamydiales</taxon>
        <taxon>Simkaniaceae</taxon>
        <taxon>Simkania</taxon>
    </lineage>
</organism>
<dbReference type="AlphaFoldDB" id="F8L9C1"/>
<keyword evidence="4" id="KW-1185">Reference proteome</keyword>
<accession>F8L9C1</accession>
<feature type="chain" id="PRO_5003374192" description="AB hydrolase-1 domain-containing protein" evidence="1">
    <location>
        <begin position="19"/>
        <end position="313"/>
    </location>
</feature>
<reference key="1">
    <citation type="journal article" date="2011" name="Mol. Biol. Evol.">
        <title>Unity in variety -- the pan-genome of the Chlamydiae.</title>
        <authorList>
            <person name="Collingro A."/>
            <person name="Tischler P."/>
            <person name="Weinmaier T."/>
            <person name="Penz T."/>
            <person name="Heinz E."/>
            <person name="Brunham R.C."/>
            <person name="Read T.D."/>
            <person name="Bavoil P.M."/>
            <person name="Sachse K."/>
            <person name="Kahane S."/>
            <person name="Friedman M.G."/>
            <person name="Rattei T."/>
            <person name="Myers G.S.A."/>
            <person name="Horn M."/>
        </authorList>
    </citation>
    <scope>NUCLEOTIDE SEQUENCE</scope>
    <source>
        <strain>Z</strain>
    </source>
</reference>
<dbReference type="Gene3D" id="3.40.50.1820">
    <property type="entry name" value="alpha/beta hydrolase"/>
    <property type="match status" value="1"/>
</dbReference>
<gene>
    <name evidence="3" type="ordered locus">SNE_A15660</name>
</gene>
<dbReference type="OrthoDB" id="9773293at2"/>
<dbReference type="KEGG" id="sng:SNE_A15660"/>
<dbReference type="InterPro" id="IPR029058">
    <property type="entry name" value="AB_hydrolase_fold"/>
</dbReference>
<dbReference type="PANTHER" id="PTHR43433:SF5">
    <property type="entry name" value="AB HYDROLASE-1 DOMAIN-CONTAINING PROTEIN"/>
    <property type="match status" value="1"/>
</dbReference>
<sequence length="313" mass="35370">MKKLLSIFLSLLMLPLFAGGQIAKTSGIDIWYETFGKPTDPAMLLIMGGCCQGILWPEEFCEQLAAEGFYVIRYDHRDTGASTCFDFEKNPYDLGNIAIDALHLLDYLKIEKAHLFGLSMGGPVAGLMAQKQPERILSIALISTSPDFRPLNLALEKKPTEEGLLSTPTQEYLDIMALFLENPPETQEEMLEARVKTWQYLLSSHLPFNEKRERELQAEFLKRMRHPEVLANHIKANMLSENLVREAFCDLEIPVVIFHGTVDPIFPADHGQALADEIKGSKLLLIPNMGHGIHETLYPLYIQEIKSSSLRDR</sequence>
<dbReference type="HOGENOM" id="CLU_020336_0_1_0"/>
<evidence type="ECO:0000313" key="3">
    <source>
        <dbReference type="EMBL" id="CCB89443.1"/>
    </source>
</evidence>
<dbReference type="PANTHER" id="PTHR43433">
    <property type="entry name" value="HYDROLASE, ALPHA/BETA FOLD FAMILY PROTEIN"/>
    <property type="match status" value="1"/>
</dbReference>
<proteinExistence type="predicted"/>
<dbReference type="RefSeq" id="WP_013943909.1">
    <property type="nucleotide sequence ID" value="NC_015713.1"/>
</dbReference>
<dbReference type="InterPro" id="IPR050471">
    <property type="entry name" value="AB_hydrolase"/>
</dbReference>
<dbReference type="eggNOG" id="COG2021">
    <property type="taxonomic scope" value="Bacteria"/>
</dbReference>
<feature type="domain" description="AB hydrolase-1" evidence="2">
    <location>
        <begin position="41"/>
        <end position="295"/>
    </location>
</feature>
<dbReference type="STRING" id="331113.SNE_A15660"/>